<dbReference type="PIRSF" id="PIRSF005690">
    <property type="entry name" value="GerBA"/>
    <property type="match status" value="1"/>
</dbReference>
<accession>W6NG73</accession>
<sequence length="487" mass="54859">MQEIIENYVSPEIDENVTYLKKLFSNNSDVIFREFYIGDIKTALVHIDGMVNKDLLNDLMRGIMTMAASNYIEDRSEIKDRLITVSDVSTLDDMEKGVNLLMSGDTLMFVNGLNKFYVIATRYWPARGVSEPSSETVIRGSRDGFTETIRFNTALIRRRIRDTRLKIVSSPVGIRSKTDMAIIYIDDIVNKDALENLRERLDKIKIDAVLDSGYIEQLIEDNKWSVFPQIQSTERPDVVASAVYEGRIAILVDNSPSAIIIPTVMANLFQSPDDYYQRWIYSSSIRIIRFLSIILALVMPGLYVSITSFHTGIIPTKLAYFISASREGVPFPAFMEAIIMEVSFALLLEAIARLPKAIGATTGIVGGLIIGQAAVQAGIVSPIMIIIVSVTAITSFTTPNYEMTTAFRIIRFVLIILSAIAGLYGMMIGLILTLIHLVRLKSFGIPYLSPMVNENMADFKDMYLRFPINLFKKRPKYMKTQDKVRQK</sequence>
<keyword evidence="3" id="KW-0812">Transmembrane</keyword>
<keyword evidence="3" id="KW-1133">Transmembrane helix</keyword>
<evidence type="ECO:0000313" key="4">
    <source>
        <dbReference type="EMBL" id="CDL91047.1"/>
    </source>
</evidence>
<feature type="transmembrane region" description="Helical" evidence="3">
    <location>
        <begin position="329"/>
        <end position="352"/>
    </location>
</feature>
<evidence type="ECO:0000256" key="2">
    <source>
        <dbReference type="ARBA" id="ARBA00023136"/>
    </source>
</evidence>
<keyword evidence="5" id="KW-1185">Reference proteome</keyword>
<comment type="similarity">
    <text evidence="1">Belongs to the GerABKA family.</text>
</comment>
<dbReference type="Pfam" id="PF03323">
    <property type="entry name" value="GerA"/>
    <property type="match status" value="1"/>
</dbReference>
<reference evidence="4 5" key="1">
    <citation type="journal article" date="2015" name="Genome Announc.">
        <title>Draft Genome Sequence of Clostridium tyrobutyricum Strain DIVETGP, Isolated from Cow's Milk for Grana Padano Production.</title>
        <authorList>
            <person name="Soggiu A."/>
            <person name="Piras C."/>
            <person name="Gaiarsa S."/>
            <person name="Sassera D."/>
            <person name="Roncada P."/>
            <person name="Bendixen E."/>
            <person name="Brasca M."/>
            <person name="Bonizzi L."/>
        </authorList>
    </citation>
    <scope>NUCLEOTIDE SEQUENCE [LARGE SCALE GENOMIC DNA]</scope>
    <source>
        <strain evidence="4 5">DIVETGP</strain>
    </source>
</reference>
<dbReference type="InterPro" id="IPR004995">
    <property type="entry name" value="Spore_Ger"/>
</dbReference>
<name>W6NG73_CLOTY</name>
<dbReference type="PANTHER" id="PTHR22550:SF5">
    <property type="entry name" value="LEUCINE ZIPPER PROTEIN 4"/>
    <property type="match status" value="1"/>
</dbReference>
<organism evidence="4 5">
    <name type="scientific">Clostridium tyrobutyricum DIVETGP</name>
    <dbReference type="NCBI Taxonomy" id="1408889"/>
    <lineage>
        <taxon>Bacteria</taxon>
        <taxon>Bacillati</taxon>
        <taxon>Bacillota</taxon>
        <taxon>Clostridia</taxon>
        <taxon>Eubacteriales</taxon>
        <taxon>Clostridiaceae</taxon>
        <taxon>Clostridium</taxon>
    </lineage>
</organism>
<evidence type="ECO:0000256" key="1">
    <source>
        <dbReference type="ARBA" id="ARBA00005278"/>
    </source>
</evidence>
<dbReference type="AlphaFoldDB" id="W6NG73"/>
<dbReference type="Proteomes" id="UP000019482">
    <property type="component" value="Unassembled WGS sequence"/>
</dbReference>
<dbReference type="RefSeq" id="WP_017894697.1">
    <property type="nucleotide sequence ID" value="NZ_CBXI010000017.1"/>
</dbReference>
<dbReference type="InterPro" id="IPR050768">
    <property type="entry name" value="UPF0353/GerABKA_families"/>
</dbReference>
<evidence type="ECO:0000256" key="3">
    <source>
        <dbReference type="SAM" id="Phobius"/>
    </source>
</evidence>
<dbReference type="GO" id="GO:0016020">
    <property type="term" value="C:membrane"/>
    <property type="evidence" value="ECO:0007669"/>
    <property type="project" value="InterPro"/>
</dbReference>
<feature type="transmembrane region" description="Helical" evidence="3">
    <location>
        <begin position="409"/>
        <end position="435"/>
    </location>
</feature>
<dbReference type="GO" id="GO:0009847">
    <property type="term" value="P:spore germination"/>
    <property type="evidence" value="ECO:0007669"/>
    <property type="project" value="InterPro"/>
</dbReference>
<feature type="transmembrane region" description="Helical" evidence="3">
    <location>
        <begin position="364"/>
        <end position="397"/>
    </location>
</feature>
<dbReference type="PANTHER" id="PTHR22550">
    <property type="entry name" value="SPORE GERMINATION PROTEIN"/>
    <property type="match status" value="1"/>
</dbReference>
<proteinExistence type="inferred from homology"/>
<evidence type="ECO:0000313" key="5">
    <source>
        <dbReference type="Proteomes" id="UP000019482"/>
    </source>
</evidence>
<dbReference type="EMBL" id="CBXI010000017">
    <property type="protein sequence ID" value="CDL91047.1"/>
    <property type="molecule type" value="Genomic_DNA"/>
</dbReference>
<dbReference type="OrthoDB" id="9772630at2"/>
<keyword evidence="2 3" id="KW-0472">Membrane</keyword>
<gene>
    <name evidence="4" type="ORF">CTDIVETGP_1117</name>
</gene>
<dbReference type="GeneID" id="29418818"/>
<comment type="caution">
    <text evidence="4">The sequence shown here is derived from an EMBL/GenBank/DDBJ whole genome shotgun (WGS) entry which is preliminary data.</text>
</comment>
<protein>
    <submittedName>
        <fullName evidence="4">Spore germination protein GerKA</fullName>
    </submittedName>
</protein>
<feature type="transmembrane region" description="Helical" evidence="3">
    <location>
        <begin position="287"/>
        <end position="309"/>
    </location>
</feature>